<dbReference type="SUPFAM" id="SSF52833">
    <property type="entry name" value="Thioredoxin-like"/>
    <property type="match status" value="1"/>
</dbReference>
<dbReference type="Proteomes" id="UP000184529">
    <property type="component" value="Unassembled WGS sequence"/>
</dbReference>
<evidence type="ECO:0000313" key="2">
    <source>
        <dbReference type="EMBL" id="SHI36322.1"/>
    </source>
</evidence>
<organism evidence="2 3">
    <name type="scientific">Desulfofundulus thermosubterraneus DSM 16057</name>
    <dbReference type="NCBI Taxonomy" id="1121432"/>
    <lineage>
        <taxon>Bacteria</taxon>
        <taxon>Bacillati</taxon>
        <taxon>Bacillota</taxon>
        <taxon>Clostridia</taxon>
        <taxon>Eubacteriales</taxon>
        <taxon>Peptococcaceae</taxon>
        <taxon>Desulfofundulus</taxon>
    </lineage>
</organism>
<dbReference type="Gene3D" id="3.40.30.10">
    <property type="entry name" value="Glutaredoxin"/>
    <property type="match status" value="1"/>
</dbReference>
<sequence length="83" mass="9283">MEIKLFGADGCPVCRQLEQTVFDVLAEMGVAAAVNKVTDPEERLQYEVYRLPGLMIDGELKASGRVSARHELMNWVKERSAKS</sequence>
<reference evidence="3" key="1">
    <citation type="submission" date="2016-11" db="EMBL/GenBank/DDBJ databases">
        <authorList>
            <person name="Varghese N."/>
            <person name="Submissions S."/>
        </authorList>
    </citation>
    <scope>NUCLEOTIDE SEQUENCE [LARGE SCALE GENOMIC DNA]</scope>
    <source>
        <strain evidence="3">DSM 16057</strain>
    </source>
</reference>
<dbReference type="InterPro" id="IPR005243">
    <property type="entry name" value="THIRX-like_proc"/>
</dbReference>
<protein>
    <submittedName>
        <fullName evidence="2">Thioredoxin domain-containing protein</fullName>
    </submittedName>
</protein>
<gene>
    <name evidence="2" type="ORF">SAMN02745219_00161</name>
</gene>
<dbReference type="NCBIfam" id="TIGR00412">
    <property type="entry name" value="redox_disulf_2"/>
    <property type="match status" value="1"/>
</dbReference>
<dbReference type="InterPro" id="IPR036249">
    <property type="entry name" value="Thioredoxin-like_sf"/>
</dbReference>
<evidence type="ECO:0000313" key="3">
    <source>
        <dbReference type="Proteomes" id="UP000184529"/>
    </source>
</evidence>
<dbReference type="EMBL" id="FQZM01000003">
    <property type="protein sequence ID" value="SHI36322.1"/>
    <property type="molecule type" value="Genomic_DNA"/>
</dbReference>
<dbReference type="AlphaFoldDB" id="A0A1M6AIM0"/>
<dbReference type="Pfam" id="PF13192">
    <property type="entry name" value="Thioredoxin_3"/>
    <property type="match status" value="1"/>
</dbReference>
<keyword evidence="3" id="KW-1185">Reference proteome</keyword>
<dbReference type="OrthoDB" id="9800630at2"/>
<feature type="domain" description="Thioredoxin-like fold" evidence="1">
    <location>
        <begin position="1"/>
        <end position="77"/>
    </location>
</feature>
<dbReference type="STRING" id="1121432.SAMN02745219_00161"/>
<dbReference type="InterPro" id="IPR012336">
    <property type="entry name" value="Thioredoxin-like_fold"/>
</dbReference>
<dbReference type="PANTHER" id="PTHR36450:SF1">
    <property type="entry name" value="THIOREDOXIN"/>
    <property type="match status" value="1"/>
</dbReference>
<evidence type="ECO:0000259" key="1">
    <source>
        <dbReference type="Pfam" id="PF13192"/>
    </source>
</evidence>
<name>A0A1M6AIM0_9FIRM</name>
<dbReference type="PANTHER" id="PTHR36450">
    <property type="entry name" value="THIOREDOXIN"/>
    <property type="match status" value="1"/>
</dbReference>
<accession>A0A1M6AIM0</accession>
<dbReference type="RefSeq" id="WP_072866857.1">
    <property type="nucleotide sequence ID" value="NZ_FQZM01000003.1"/>
</dbReference>
<proteinExistence type="predicted"/>